<keyword evidence="3" id="KW-1185">Reference proteome</keyword>
<reference evidence="2 3" key="1">
    <citation type="journal article" date="2023" name="Microbiol. Resour. Announc.">
        <title>Complete Genome Sequence of the First Colistin-Resistant Raoultella electrica Strain.</title>
        <authorList>
            <person name="Aldeia C."/>
            <person name="Campos-Madueno E.I."/>
            <person name="Sendi P."/>
            <person name="Endimiani A."/>
        </authorList>
    </citation>
    <scope>NUCLEOTIDE SEQUENCE [LARGE SCALE GENOMIC DNA]</scope>
    <source>
        <strain evidence="2 3">S2-IND-01-C</strain>
    </source>
</reference>
<accession>A0AAJ5UEV4</accession>
<evidence type="ECO:0000259" key="1">
    <source>
        <dbReference type="Pfam" id="PF00534"/>
    </source>
</evidence>
<dbReference type="Pfam" id="PF00534">
    <property type="entry name" value="Glycos_transf_1"/>
    <property type="match status" value="1"/>
</dbReference>
<dbReference type="GO" id="GO:0016757">
    <property type="term" value="F:glycosyltransferase activity"/>
    <property type="evidence" value="ECO:0007669"/>
    <property type="project" value="InterPro"/>
</dbReference>
<dbReference type="PANTHER" id="PTHR12526">
    <property type="entry name" value="GLYCOSYLTRANSFERASE"/>
    <property type="match status" value="1"/>
</dbReference>
<feature type="domain" description="Glycosyl transferase family 1" evidence="1">
    <location>
        <begin position="182"/>
        <end position="302"/>
    </location>
</feature>
<protein>
    <submittedName>
        <fullName evidence="2">Glycosyltransferase family 4 protein</fullName>
    </submittedName>
</protein>
<dbReference type="InterPro" id="IPR001296">
    <property type="entry name" value="Glyco_trans_1"/>
</dbReference>
<organism evidence="2 3">
    <name type="scientific">Klebsiella electrica</name>
    <dbReference type="NCBI Taxonomy" id="1259973"/>
    <lineage>
        <taxon>Bacteria</taxon>
        <taxon>Pseudomonadati</taxon>
        <taxon>Pseudomonadota</taxon>
        <taxon>Gammaproteobacteria</taxon>
        <taxon>Enterobacterales</taxon>
        <taxon>Enterobacteriaceae</taxon>
        <taxon>Klebsiella/Raoultella group</taxon>
        <taxon>Klebsiella</taxon>
    </lineage>
</organism>
<sequence>MRKIHVINLEKMGGVERLFLQYIHDITAGQDRIFCISNNIGPEIAQHLKGRHITFVNRIINGCPVKFPPFLRKYALQTRTWLANADVIIVWDLVPVFAARPSRGKVIYYDHGCSWRYPHNKKTSGFFASLSGYISASYASQRVMTLRFNLPCPSRVLTNRITPPDNIFTGDKPLSAPLRLGVAARLVGLKGISVALLTLKNLLDRGTNVTLDIVGKGPDEQQFKALAEKSGIADRVNFLGFHDDLSHFFNNIHIYLSTPVTEPFGLSCLEALFYGVPVIYPLIDGQPEVVKNGYCGIGITPDVTPEDHFRLCGVNVNFPHDVYYPQQDALLPPRLLSPEKCADAVLYIVNNDYELFRQHAFEHVKAHFDATTFVSDFNSTISELVDA</sequence>
<dbReference type="AlphaFoldDB" id="A0AAJ5UEV4"/>
<dbReference type="GO" id="GO:1901135">
    <property type="term" value="P:carbohydrate derivative metabolic process"/>
    <property type="evidence" value="ECO:0007669"/>
    <property type="project" value="UniProtKB-ARBA"/>
</dbReference>
<name>A0AAJ5UEV4_9ENTR</name>
<gene>
    <name evidence="2" type="ORF">OR613_00560</name>
</gene>
<dbReference type="RefSeq" id="WP_131049330.1">
    <property type="nucleotide sequence ID" value="NZ_CP112887.1"/>
</dbReference>
<dbReference type="EMBL" id="CP112887">
    <property type="protein sequence ID" value="WBW61493.1"/>
    <property type="molecule type" value="Genomic_DNA"/>
</dbReference>
<dbReference type="SUPFAM" id="SSF53756">
    <property type="entry name" value="UDP-Glycosyltransferase/glycogen phosphorylase"/>
    <property type="match status" value="1"/>
</dbReference>
<proteinExistence type="predicted"/>
<dbReference type="Proteomes" id="UP001210130">
    <property type="component" value="Chromosome"/>
</dbReference>
<evidence type="ECO:0000313" key="2">
    <source>
        <dbReference type="EMBL" id="WBW61493.1"/>
    </source>
</evidence>
<dbReference type="CDD" id="cd03801">
    <property type="entry name" value="GT4_PimA-like"/>
    <property type="match status" value="1"/>
</dbReference>
<evidence type="ECO:0000313" key="3">
    <source>
        <dbReference type="Proteomes" id="UP001210130"/>
    </source>
</evidence>
<dbReference type="Gene3D" id="3.40.50.2000">
    <property type="entry name" value="Glycogen Phosphorylase B"/>
    <property type="match status" value="1"/>
</dbReference>